<comment type="caution">
    <text evidence="2">The sequence shown here is derived from an EMBL/GenBank/DDBJ whole genome shotgun (WGS) entry which is preliminary data.</text>
</comment>
<protein>
    <recommendedName>
        <fullName evidence="4">Polysaccharide chain length determinant N-terminal domain-containing protein</fullName>
    </recommendedName>
</protein>
<evidence type="ECO:0000256" key="1">
    <source>
        <dbReference type="SAM" id="Phobius"/>
    </source>
</evidence>
<evidence type="ECO:0008006" key="4">
    <source>
        <dbReference type="Google" id="ProtNLM"/>
    </source>
</evidence>
<keyword evidence="1" id="KW-0472">Membrane</keyword>
<name>A0A1F6ME50_9BACT</name>
<evidence type="ECO:0000313" key="3">
    <source>
        <dbReference type="Proteomes" id="UP000177457"/>
    </source>
</evidence>
<keyword evidence="1" id="KW-0812">Transmembrane</keyword>
<dbReference type="Proteomes" id="UP000177457">
    <property type="component" value="Unassembled WGS sequence"/>
</dbReference>
<dbReference type="AlphaFoldDB" id="A0A1F6ME50"/>
<evidence type="ECO:0000313" key="2">
    <source>
        <dbReference type="EMBL" id="OGH69808.1"/>
    </source>
</evidence>
<feature type="transmembrane region" description="Helical" evidence="1">
    <location>
        <begin position="170"/>
        <end position="190"/>
    </location>
</feature>
<dbReference type="InterPro" id="IPR050445">
    <property type="entry name" value="Bact_polysacc_biosynth/exp"/>
</dbReference>
<proteinExistence type="predicted"/>
<sequence length="194" mass="21131">MLAKRWKAIALGGLAVAFVSFVASVAIPLEYRADAQVLIISRSRYGVDPYTVVKSAERIGENLVQLVKTDDFYRKVVAQPQYTLDLSRFLNVDERTRRKRWARSVNASVVFGTGVLNVSAYHRSPQEAERFAGAAADALVAYGAEYVGGDVALKVVNPAIATRVPVRPNVLVNALVGFVLGVLLMGVLVVKRRG</sequence>
<gene>
    <name evidence="2" type="ORF">A3C90_03280</name>
</gene>
<dbReference type="STRING" id="1798683.A3C90_03280"/>
<keyword evidence="1" id="KW-1133">Transmembrane helix</keyword>
<dbReference type="PANTHER" id="PTHR32309">
    <property type="entry name" value="TYROSINE-PROTEIN KINASE"/>
    <property type="match status" value="1"/>
</dbReference>
<organism evidence="2 3">
    <name type="scientific">Candidatus Magasanikbacteria bacterium RIFCSPHIGHO2_02_FULL_51_14</name>
    <dbReference type="NCBI Taxonomy" id="1798683"/>
    <lineage>
        <taxon>Bacteria</taxon>
        <taxon>Candidatus Magasanikiibacteriota</taxon>
    </lineage>
</organism>
<accession>A0A1F6ME50</accession>
<dbReference type="EMBL" id="MFQE01000062">
    <property type="protein sequence ID" value="OGH69808.1"/>
    <property type="molecule type" value="Genomic_DNA"/>
</dbReference>
<reference evidence="2 3" key="1">
    <citation type="journal article" date="2016" name="Nat. Commun.">
        <title>Thousands of microbial genomes shed light on interconnected biogeochemical processes in an aquifer system.</title>
        <authorList>
            <person name="Anantharaman K."/>
            <person name="Brown C.T."/>
            <person name="Hug L.A."/>
            <person name="Sharon I."/>
            <person name="Castelle C.J."/>
            <person name="Probst A.J."/>
            <person name="Thomas B.C."/>
            <person name="Singh A."/>
            <person name="Wilkins M.J."/>
            <person name="Karaoz U."/>
            <person name="Brodie E.L."/>
            <person name="Williams K.H."/>
            <person name="Hubbard S.S."/>
            <person name="Banfield J.F."/>
        </authorList>
    </citation>
    <scope>NUCLEOTIDE SEQUENCE [LARGE SCALE GENOMIC DNA]</scope>
</reference>
<dbReference type="PANTHER" id="PTHR32309:SF31">
    <property type="entry name" value="CAPSULAR EXOPOLYSACCHARIDE FAMILY"/>
    <property type="match status" value="1"/>
</dbReference>